<feature type="domain" description="Amidase" evidence="18">
    <location>
        <begin position="150"/>
        <end position="621"/>
    </location>
</feature>
<evidence type="ECO:0000256" key="15">
    <source>
        <dbReference type="ARBA" id="ARBA00052458"/>
    </source>
</evidence>
<dbReference type="Proteomes" id="UP000507470">
    <property type="component" value="Unassembled WGS sequence"/>
</dbReference>
<evidence type="ECO:0000256" key="11">
    <source>
        <dbReference type="ARBA" id="ARBA00050294"/>
    </source>
</evidence>
<evidence type="ECO:0000313" key="19">
    <source>
        <dbReference type="EMBL" id="CAC5411222.1"/>
    </source>
</evidence>
<evidence type="ECO:0000256" key="12">
    <source>
        <dbReference type="ARBA" id="ARBA00050992"/>
    </source>
</evidence>
<keyword evidence="20" id="KW-1185">Reference proteome</keyword>
<evidence type="ECO:0000259" key="18">
    <source>
        <dbReference type="Pfam" id="PF01425"/>
    </source>
</evidence>
<dbReference type="FunFam" id="3.90.1300.10:FF:000001">
    <property type="entry name" value="Fatty-acid amide hydrolase 1"/>
    <property type="match status" value="1"/>
</dbReference>
<comment type="catalytic activity">
    <reaction evidence="13">
        <text>N-(9Z-hexadecenoyl) ethanolamine + H2O = (9Z)-hexadecenoate + ethanolamine</text>
        <dbReference type="Rhea" id="RHEA:35563"/>
        <dbReference type="ChEBI" id="CHEBI:15377"/>
        <dbReference type="ChEBI" id="CHEBI:32372"/>
        <dbReference type="ChEBI" id="CHEBI:57603"/>
        <dbReference type="ChEBI" id="CHEBI:71465"/>
    </reaction>
    <physiologicalReaction direction="left-to-right" evidence="13">
        <dbReference type="Rhea" id="RHEA:35564"/>
    </physiologicalReaction>
</comment>
<evidence type="ECO:0000256" key="5">
    <source>
        <dbReference type="ARBA" id="ARBA00022801"/>
    </source>
</evidence>
<evidence type="ECO:0000256" key="14">
    <source>
        <dbReference type="ARBA" id="ARBA00051454"/>
    </source>
</evidence>
<evidence type="ECO:0000256" key="3">
    <source>
        <dbReference type="ARBA" id="ARBA00012112"/>
    </source>
</evidence>
<proteinExistence type="inferred from homology"/>
<evidence type="ECO:0000256" key="7">
    <source>
        <dbReference type="ARBA" id="ARBA00023098"/>
    </source>
</evidence>
<protein>
    <recommendedName>
        <fullName evidence="3">fatty acid amide hydrolase</fullName>
        <ecNumber evidence="3">3.5.1.99</ecNumber>
    </recommendedName>
    <alternativeName>
        <fullName evidence="17">Anandamide amidohydrolase 1</fullName>
    </alternativeName>
</protein>
<dbReference type="InterPro" id="IPR036928">
    <property type="entry name" value="AS_sf"/>
</dbReference>
<comment type="catalytic activity">
    <reaction evidence="15">
        <text>N-docosanoyl-ethanolamine + H2O = docosanoate + ethanolamine</text>
        <dbReference type="Rhea" id="RHEA:63128"/>
        <dbReference type="ChEBI" id="CHEBI:15377"/>
        <dbReference type="ChEBI" id="CHEBI:23858"/>
        <dbReference type="ChEBI" id="CHEBI:57603"/>
        <dbReference type="ChEBI" id="CHEBI:146186"/>
    </reaction>
    <physiologicalReaction direction="left-to-right" evidence="15">
        <dbReference type="Rhea" id="RHEA:63129"/>
    </physiologicalReaction>
</comment>
<keyword evidence="6" id="KW-0442">Lipid degradation</keyword>
<dbReference type="PANTHER" id="PTHR45847">
    <property type="entry name" value="FATTY ACID AMIDE HYDROLASE"/>
    <property type="match status" value="1"/>
</dbReference>
<evidence type="ECO:0000256" key="6">
    <source>
        <dbReference type="ARBA" id="ARBA00022963"/>
    </source>
</evidence>
<comment type="catalytic activity">
    <reaction evidence="8">
        <text>(9Z)-octadecenoate + glycine = N-(9Z-octadecenoyl)glycine + H2O</text>
        <dbReference type="Rhea" id="RHEA:51316"/>
        <dbReference type="ChEBI" id="CHEBI:15377"/>
        <dbReference type="ChEBI" id="CHEBI:30823"/>
        <dbReference type="ChEBI" id="CHEBI:57305"/>
        <dbReference type="ChEBI" id="CHEBI:133992"/>
    </reaction>
    <physiologicalReaction direction="right-to-left" evidence="8">
        <dbReference type="Rhea" id="RHEA:51318"/>
    </physiologicalReaction>
</comment>
<dbReference type="InterPro" id="IPR020556">
    <property type="entry name" value="Amidase_CS"/>
</dbReference>
<evidence type="ECO:0000256" key="4">
    <source>
        <dbReference type="ARBA" id="ARBA00022553"/>
    </source>
</evidence>
<dbReference type="OrthoDB" id="6428749at2759"/>
<evidence type="ECO:0000256" key="8">
    <source>
        <dbReference type="ARBA" id="ARBA00047450"/>
    </source>
</evidence>
<keyword evidence="7" id="KW-0443">Lipid metabolism</keyword>
<keyword evidence="4" id="KW-0597">Phosphoprotein</keyword>
<accession>A0A6J8DU18</accession>
<evidence type="ECO:0000256" key="10">
    <source>
        <dbReference type="ARBA" id="ARBA00048606"/>
    </source>
</evidence>
<gene>
    <name evidence="19" type="ORF">MCOR_44342</name>
</gene>
<sequence length="640" mass="71777">MQRLRWSKGQQLGQLHTSNNLLLHDYNSYILRCYSFIHIRDFICKMDRLIRPFWKPDEDRNRSAKILCGVVAAVYISNQVVRKIINIVQKQQIKKKIQEKREERKLSKAKLEEHLKGKEISTNTVERILSLSFKELQADLQSGKLSAVDVLNVYQIKALEVDKRTNCITEIVWEAEETALQLDLDRKKKGPLYGIPVSIKETYTMPGYPCTGGMMFYFDDPVTEENVLVQVLKKQGAIPFVRTNVPQTLMTFECSNSLYGTTGNPYDPTRIPGGSSGGEAALIGGGGSILGMGGDIGGSLRIPAHMAGCCSLKPSGGRLSRRGQNKFNKGETLVQSQTGPMAAEVDGLVNCMRCLLVPEMFDFDPAVPPIPFREEIFTGNHKLTIGFYIDDGNLKAVPACQRAVLEVKAILESQGHTLVPFKPVDVHRMVALFLKSVFADGGKSYVNVLEKDIVNPSLRRIIFAFGLPHWFRKLFSYVAKIITKDQFTYLLLQSGCGVESVTEYWDLAMNIESYRTDFLKKWRDNKLDAVICPGFAFTAVPSGRVTDVSGGVTYTNLYNLLDYTAGTLKVTNVTQADLDNFQHYPSNTWMEKNIKKFAEGSKGLPVGVQFVGLSYQEELVLRIMKEVETCLHKNSSKEKL</sequence>
<evidence type="ECO:0000313" key="20">
    <source>
        <dbReference type="Proteomes" id="UP000507470"/>
    </source>
</evidence>
<comment type="catalytic activity">
    <reaction evidence="1">
        <text>(9Z)-octadecenamide + H2O = (9Z)-octadecenoate + NH4(+)</text>
        <dbReference type="Rhea" id="RHEA:26506"/>
        <dbReference type="ChEBI" id="CHEBI:15377"/>
        <dbReference type="ChEBI" id="CHEBI:28938"/>
        <dbReference type="ChEBI" id="CHEBI:30823"/>
        <dbReference type="ChEBI" id="CHEBI:116314"/>
        <dbReference type="EC" id="3.5.1.99"/>
    </reaction>
    <physiologicalReaction direction="left-to-right" evidence="1">
        <dbReference type="Rhea" id="RHEA:26507"/>
    </physiologicalReaction>
</comment>
<dbReference type="PROSITE" id="PS00571">
    <property type="entry name" value="AMIDASES"/>
    <property type="match status" value="1"/>
</dbReference>
<dbReference type="EC" id="3.5.1.99" evidence="3"/>
<dbReference type="GO" id="GO:0009062">
    <property type="term" value="P:fatty acid catabolic process"/>
    <property type="evidence" value="ECO:0007669"/>
    <property type="project" value="TreeGrafter"/>
</dbReference>
<comment type="catalytic activity">
    <reaction evidence="9">
        <text>N-(9Z-octadecenoyl) ethanolamine + H2O = ethanolamine + (9Z)-octadecenoate</text>
        <dbReference type="Rhea" id="RHEA:45060"/>
        <dbReference type="ChEBI" id="CHEBI:15377"/>
        <dbReference type="ChEBI" id="CHEBI:30823"/>
        <dbReference type="ChEBI" id="CHEBI:57603"/>
        <dbReference type="ChEBI" id="CHEBI:71466"/>
    </reaction>
    <physiologicalReaction direction="left-to-right" evidence="9">
        <dbReference type="Rhea" id="RHEA:45061"/>
    </physiologicalReaction>
</comment>
<comment type="catalytic activity">
    <reaction evidence="16">
        <text>N-(5Z,8Z,11Z,14Z)-eicosatetraenoyl-glycine + H2O = (5Z,8Z,11Z,14Z)-eicosatetraenoate + glycine</text>
        <dbReference type="Rhea" id="RHEA:64108"/>
        <dbReference type="ChEBI" id="CHEBI:15377"/>
        <dbReference type="ChEBI" id="CHEBI:32395"/>
        <dbReference type="ChEBI" id="CHEBI:57305"/>
        <dbReference type="ChEBI" id="CHEBI:59002"/>
    </reaction>
    <physiologicalReaction direction="left-to-right" evidence="16">
        <dbReference type="Rhea" id="RHEA:64109"/>
    </physiologicalReaction>
</comment>
<evidence type="ECO:0000256" key="13">
    <source>
        <dbReference type="ARBA" id="ARBA00051346"/>
    </source>
</evidence>
<evidence type="ECO:0000256" key="16">
    <source>
        <dbReference type="ARBA" id="ARBA00052709"/>
    </source>
</evidence>
<reference evidence="19 20" key="1">
    <citation type="submission" date="2020-06" db="EMBL/GenBank/DDBJ databases">
        <authorList>
            <person name="Li R."/>
            <person name="Bekaert M."/>
        </authorList>
    </citation>
    <scope>NUCLEOTIDE SEQUENCE [LARGE SCALE GENOMIC DNA]</scope>
    <source>
        <strain evidence="20">wild</strain>
    </source>
</reference>
<dbReference type="Pfam" id="PF01425">
    <property type="entry name" value="Amidase"/>
    <property type="match status" value="1"/>
</dbReference>
<dbReference type="InterPro" id="IPR052096">
    <property type="entry name" value="Endocannabinoid_amidase"/>
</dbReference>
<dbReference type="SUPFAM" id="SSF75304">
    <property type="entry name" value="Amidase signature (AS) enzymes"/>
    <property type="match status" value="1"/>
</dbReference>
<dbReference type="PANTHER" id="PTHR45847:SF6">
    <property type="entry name" value="FATTY ACID AMIDE HYDROLASE"/>
    <property type="match status" value="1"/>
</dbReference>
<dbReference type="Gene3D" id="3.90.1300.10">
    <property type="entry name" value="Amidase signature (AS) domain"/>
    <property type="match status" value="1"/>
</dbReference>
<dbReference type="AlphaFoldDB" id="A0A6J8DU18"/>
<comment type="catalytic activity">
    <reaction evidence="10">
        <text>N-(5Z,8Z,11Z,14Z-eicosatetraenoyl)-ethanolamine + H2O = ethanolamine + (5Z,8Z,11Z,14Z)-eicosatetraenoate</text>
        <dbReference type="Rhea" id="RHEA:26136"/>
        <dbReference type="ChEBI" id="CHEBI:2700"/>
        <dbReference type="ChEBI" id="CHEBI:15377"/>
        <dbReference type="ChEBI" id="CHEBI:32395"/>
        <dbReference type="ChEBI" id="CHEBI:57603"/>
        <dbReference type="EC" id="3.5.1.99"/>
    </reaction>
    <physiologicalReaction direction="left-to-right" evidence="10">
        <dbReference type="Rhea" id="RHEA:26137"/>
    </physiologicalReaction>
</comment>
<comment type="catalytic activity">
    <reaction evidence="12">
        <text>N-(15Z-tetracosenoyl)-ethanolamine + H2O = (15Z)-tetracosenoate + ethanolamine</text>
        <dbReference type="Rhea" id="RHEA:63144"/>
        <dbReference type="ChEBI" id="CHEBI:15377"/>
        <dbReference type="ChEBI" id="CHEBI:32392"/>
        <dbReference type="ChEBI" id="CHEBI:57603"/>
        <dbReference type="ChEBI" id="CHEBI:146187"/>
    </reaction>
    <physiologicalReaction direction="left-to-right" evidence="12">
        <dbReference type="Rhea" id="RHEA:63145"/>
    </physiologicalReaction>
</comment>
<dbReference type="InterPro" id="IPR023631">
    <property type="entry name" value="Amidase_dom"/>
</dbReference>
<comment type="similarity">
    <text evidence="2">Belongs to the amidase family.</text>
</comment>
<evidence type="ECO:0000256" key="2">
    <source>
        <dbReference type="ARBA" id="ARBA00009199"/>
    </source>
</evidence>
<organism evidence="19 20">
    <name type="scientific">Mytilus coruscus</name>
    <name type="common">Sea mussel</name>
    <dbReference type="NCBI Taxonomy" id="42192"/>
    <lineage>
        <taxon>Eukaryota</taxon>
        <taxon>Metazoa</taxon>
        <taxon>Spiralia</taxon>
        <taxon>Lophotrochozoa</taxon>
        <taxon>Mollusca</taxon>
        <taxon>Bivalvia</taxon>
        <taxon>Autobranchia</taxon>
        <taxon>Pteriomorphia</taxon>
        <taxon>Mytilida</taxon>
        <taxon>Mytiloidea</taxon>
        <taxon>Mytilidae</taxon>
        <taxon>Mytilinae</taxon>
        <taxon>Mytilus</taxon>
    </lineage>
</organism>
<evidence type="ECO:0000256" key="9">
    <source>
        <dbReference type="ARBA" id="ARBA00048052"/>
    </source>
</evidence>
<dbReference type="EMBL" id="CACVKT020007840">
    <property type="protein sequence ID" value="CAC5411222.1"/>
    <property type="molecule type" value="Genomic_DNA"/>
</dbReference>
<evidence type="ECO:0000256" key="17">
    <source>
        <dbReference type="ARBA" id="ARBA00077216"/>
    </source>
</evidence>
<dbReference type="GO" id="GO:0017064">
    <property type="term" value="F:fatty acid amide hydrolase activity"/>
    <property type="evidence" value="ECO:0007669"/>
    <property type="project" value="UniProtKB-EC"/>
</dbReference>
<name>A0A6J8DU18_MYTCO</name>
<comment type="catalytic activity">
    <reaction evidence="14">
        <text>N-octadecanoyl ethanolamine + H2O = octadecanoate + ethanolamine</text>
        <dbReference type="Rhea" id="RHEA:63124"/>
        <dbReference type="ChEBI" id="CHEBI:15377"/>
        <dbReference type="ChEBI" id="CHEBI:25629"/>
        <dbReference type="ChEBI" id="CHEBI:57603"/>
        <dbReference type="ChEBI" id="CHEBI:85299"/>
    </reaction>
    <physiologicalReaction direction="left-to-right" evidence="14">
        <dbReference type="Rhea" id="RHEA:63125"/>
    </physiologicalReaction>
</comment>
<comment type="catalytic activity">
    <reaction evidence="11">
        <text>N-(5Z,8Z,11Z,14Z-eicosatetraenoyl)-L-serine + H2O = (5Z,8Z,11Z,14Z)-eicosatetraenoate + L-serine</text>
        <dbReference type="Rhea" id="RHEA:64116"/>
        <dbReference type="ChEBI" id="CHEBI:15377"/>
        <dbReference type="ChEBI" id="CHEBI:32395"/>
        <dbReference type="ChEBI" id="CHEBI:33384"/>
        <dbReference type="ChEBI" id="CHEBI:149697"/>
    </reaction>
    <physiologicalReaction direction="left-to-right" evidence="11">
        <dbReference type="Rhea" id="RHEA:64117"/>
    </physiologicalReaction>
</comment>
<evidence type="ECO:0000256" key="1">
    <source>
        <dbReference type="ARBA" id="ARBA00000208"/>
    </source>
</evidence>
<keyword evidence="5 19" id="KW-0378">Hydrolase</keyword>
<dbReference type="GO" id="GO:0004040">
    <property type="term" value="F:amidase activity"/>
    <property type="evidence" value="ECO:0007669"/>
    <property type="project" value="TreeGrafter"/>
</dbReference>